<accession>A0ABV7Y6C8</accession>
<gene>
    <name evidence="3" type="ORF">ACFOUW_08135</name>
</gene>
<reference evidence="4" key="1">
    <citation type="journal article" date="2019" name="Int. J. Syst. Evol. Microbiol.">
        <title>The Global Catalogue of Microorganisms (GCM) 10K type strain sequencing project: providing services to taxonomists for standard genome sequencing and annotation.</title>
        <authorList>
            <consortium name="The Broad Institute Genomics Platform"/>
            <consortium name="The Broad Institute Genome Sequencing Center for Infectious Disease"/>
            <person name="Wu L."/>
            <person name="Ma J."/>
        </authorList>
    </citation>
    <scope>NUCLEOTIDE SEQUENCE [LARGE SCALE GENOMIC DNA]</scope>
    <source>
        <strain evidence="4">CGMCC 4.7241</strain>
    </source>
</reference>
<proteinExistence type="predicted"/>
<keyword evidence="4" id="KW-1185">Reference proteome</keyword>
<feature type="domain" description="SH3b" evidence="2">
    <location>
        <begin position="122"/>
        <end position="188"/>
    </location>
</feature>
<name>A0ABV7Y6C8_9ACTN</name>
<dbReference type="EMBL" id="JBHRZH010000006">
    <property type="protein sequence ID" value="MFC3760805.1"/>
    <property type="molecule type" value="Genomic_DNA"/>
</dbReference>
<evidence type="ECO:0000256" key="1">
    <source>
        <dbReference type="SAM" id="SignalP"/>
    </source>
</evidence>
<feature type="domain" description="SH3b" evidence="2">
    <location>
        <begin position="41"/>
        <end position="111"/>
    </location>
</feature>
<dbReference type="Pfam" id="PF08239">
    <property type="entry name" value="SH3_3"/>
    <property type="match status" value="2"/>
</dbReference>
<comment type="caution">
    <text evidence="3">The sequence shown here is derived from an EMBL/GenBank/DDBJ whole genome shotgun (WGS) entry which is preliminary data.</text>
</comment>
<protein>
    <submittedName>
        <fullName evidence="3">SH3 domain-containing protein</fullName>
    </submittedName>
</protein>
<organism evidence="3 4">
    <name type="scientific">Tenggerimyces flavus</name>
    <dbReference type="NCBI Taxonomy" id="1708749"/>
    <lineage>
        <taxon>Bacteria</taxon>
        <taxon>Bacillati</taxon>
        <taxon>Actinomycetota</taxon>
        <taxon>Actinomycetes</taxon>
        <taxon>Propionibacteriales</taxon>
        <taxon>Nocardioidaceae</taxon>
        <taxon>Tenggerimyces</taxon>
    </lineage>
</organism>
<dbReference type="InterPro" id="IPR003646">
    <property type="entry name" value="SH3-like_bac-type"/>
</dbReference>
<dbReference type="Proteomes" id="UP001595699">
    <property type="component" value="Unassembled WGS sequence"/>
</dbReference>
<sequence>MLKNRRFRVAALAIATAIAVPAVGFVATSANAETSAVNATYKGKTIAQVNVRSHPTTAAKKIDSLKKNTTFEIQCKVTGPNVDGNRRWYLFERSGKPAYGWVAARYVKNVGKAPQECKLGLPDSKVVAKPSVILRTAPSTKAKSAGTLKYGAEFHTICKVNGTKVGGNPRWYQLYDGRWVPARYAKNINSIVPEFCK</sequence>
<evidence type="ECO:0000313" key="4">
    <source>
        <dbReference type="Proteomes" id="UP001595699"/>
    </source>
</evidence>
<dbReference type="RefSeq" id="WP_205117053.1">
    <property type="nucleotide sequence ID" value="NZ_JAFBCM010000001.1"/>
</dbReference>
<dbReference type="SMART" id="SM00287">
    <property type="entry name" value="SH3b"/>
    <property type="match status" value="2"/>
</dbReference>
<feature type="chain" id="PRO_5046202086" evidence="1">
    <location>
        <begin position="33"/>
        <end position="197"/>
    </location>
</feature>
<evidence type="ECO:0000313" key="3">
    <source>
        <dbReference type="EMBL" id="MFC3760805.1"/>
    </source>
</evidence>
<feature type="signal peptide" evidence="1">
    <location>
        <begin position="1"/>
        <end position="32"/>
    </location>
</feature>
<evidence type="ECO:0000259" key="2">
    <source>
        <dbReference type="SMART" id="SM00287"/>
    </source>
</evidence>
<dbReference type="Gene3D" id="2.30.30.40">
    <property type="entry name" value="SH3 Domains"/>
    <property type="match status" value="2"/>
</dbReference>
<keyword evidence="1" id="KW-0732">Signal</keyword>